<feature type="domain" description="HTH araC/xylS-type" evidence="4">
    <location>
        <begin position="174"/>
        <end position="272"/>
    </location>
</feature>
<dbReference type="InterPro" id="IPR009057">
    <property type="entry name" value="Homeodomain-like_sf"/>
</dbReference>
<sequence>MSQLYEAHNDIVSLLPVKIYRHNLEGNYIYSPLHFHRSIELTVTLTGNIRFNSGSNNFDFKESDWLLINSCELHSCRYIAPSDSFTGISILFSLPFIEKWLGKDLFFYNPGDTALTEKIKNLSLDIFNMDPLSDTYNFLLMSKIYEILALFSVGCIKKDVSYSIPSRQEIHLATSYADYIEKHYQEDISLTDVAEHFQYTSSYFSRHFKETLGVNFLSYLSIVRVGHAAEQLANGQENLTTCAFDNGFPNIKSFINTFKKMYGCTPGVFLTSLKD</sequence>
<dbReference type="Proteomes" id="UP000285820">
    <property type="component" value="Unassembled WGS sequence"/>
</dbReference>
<dbReference type="SUPFAM" id="SSF46689">
    <property type="entry name" value="Homeodomain-like"/>
    <property type="match status" value="2"/>
</dbReference>
<reference evidence="5" key="1">
    <citation type="submission" date="2015-05" db="EMBL/GenBank/DDBJ databases">
        <authorList>
            <person name="Wang D.B."/>
            <person name="Wang M."/>
        </authorList>
    </citation>
    <scope>NUCLEOTIDE SEQUENCE [LARGE SCALE GENOMIC DNA]</scope>
    <source>
        <strain evidence="5">L1-83</strain>
    </source>
</reference>
<organism evidence="5 7">
    <name type="scientific">Roseburia inulinivorans</name>
    <dbReference type="NCBI Taxonomy" id="360807"/>
    <lineage>
        <taxon>Bacteria</taxon>
        <taxon>Bacillati</taxon>
        <taxon>Bacillota</taxon>
        <taxon>Clostridia</taxon>
        <taxon>Lachnospirales</taxon>
        <taxon>Lachnospiraceae</taxon>
        <taxon>Roseburia</taxon>
    </lineage>
</organism>
<protein>
    <submittedName>
        <fullName evidence="6">AraC family transcriptional regulator</fullName>
    </submittedName>
</protein>
<dbReference type="EMBL" id="QRUN01000024">
    <property type="protein sequence ID" value="RGR66294.1"/>
    <property type="molecule type" value="Genomic_DNA"/>
</dbReference>
<keyword evidence="7" id="KW-1185">Reference proteome</keyword>
<dbReference type="OrthoDB" id="9776971at2"/>
<dbReference type="PROSITE" id="PS01124">
    <property type="entry name" value="HTH_ARAC_FAMILY_2"/>
    <property type="match status" value="1"/>
</dbReference>
<evidence type="ECO:0000313" key="8">
    <source>
        <dbReference type="Proteomes" id="UP000285820"/>
    </source>
</evidence>
<keyword evidence="2" id="KW-0238">DNA-binding</keyword>
<accession>A0A0M6WP67</accession>
<dbReference type="PANTHER" id="PTHR43280">
    <property type="entry name" value="ARAC-FAMILY TRANSCRIPTIONAL REGULATOR"/>
    <property type="match status" value="1"/>
</dbReference>
<evidence type="ECO:0000259" key="4">
    <source>
        <dbReference type="PROSITE" id="PS01124"/>
    </source>
</evidence>
<evidence type="ECO:0000256" key="1">
    <source>
        <dbReference type="ARBA" id="ARBA00023015"/>
    </source>
</evidence>
<evidence type="ECO:0000256" key="3">
    <source>
        <dbReference type="ARBA" id="ARBA00023163"/>
    </source>
</evidence>
<dbReference type="Pfam" id="PF12833">
    <property type="entry name" value="HTH_18"/>
    <property type="match status" value="1"/>
</dbReference>
<reference evidence="7" key="2">
    <citation type="submission" date="2015-05" db="EMBL/GenBank/DDBJ databases">
        <authorList>
            <consortium name="Pathogen Informatics"/>
        </authorList>
    </citation>
    <scope>NUCLEOTIDE SEQUENCE [LARGE SCALE GENOMIC DNA]</scope>
    <source>
        <strain evidence="7">L1-83</strain>
    </source>
</reference>
<dbReference type="InterPro" id="IPR003313">
    <property type="entry name" value="AraC-bd"/>
</dbReference>
<dbReference type="PANTHER" id="PTHR43280:SF27">
    <property type="entry name" value="TRANSCRIPTIONAL REGULATOR MTLR"/>
    <property type="match status" value="1"/>
</dbReference>
<proteinExistence type="predicted"/>
<evidence type="ECO:0000313" key="5">
    <source>
        <dbReference type="EMBL" id="CRL39306.1"/>
    </source>
</evidence>
<dbReference type="SUPFAM" id="SSF51215">
    <property type="entry name" value="Regulatory protein AraC"/>
    <property type="match status" value="1"/>
</dbReference>
<gene>
    <name evidence="6" type="ORF">DWY29_13405</name>
    <name evidence="5" type="ORF">RIL183_24591</name>
</gene>
<dbReference type="Gene3D" id="1.10.10.60">
    <property type="entry name" value="Homeodomain-like"/>
    <property type="match status" value="2"/>
</dbReference>
<dbReference type="Proteomes" id="UP000049828">
    <property type="component" value="Unassembled WGS sequence"/>
</dbReference>
<reference evidence="6 8" key="3">
    <citation type="submission" date="2018-08" db="EMBL/GenBank/DDBJ databases">
        <title>A genome reference for cultivated species of the human gut microbiota.</title>
        <authorList>
            <person name="Zou Y."/>
            <person name="Xue W."/>
            <person name="Luo G."/>
        </authorList>
    </citation>
    <scope>NUCLEOTIDE SEQUENCE [LARGE SCALE GENOMIC DNA]</scope>
    <source>
        <strain evidence="6 8">AF24-4</strain>
    </source>
</reference>
<keyword evidence="3" id="KW-0804">Transcription</keyword>
<name>A0A0M6WP67_9FIRM</name>
<dbReference type="RefSeq" id="WP_021923144.1">
    <property type="nucleotide sequence ID" value="NZ_CAKZTK010000072.1"/>
</dbReference>
<dbReference type="GO" id="GO:0003700">
    <property type="term" value="F:DNA-binding transcription factor activity"/>
    <property type="evidence" value="ECO:0007669"/>
    <property type="project" value="InterPro"/>
</dbReference>
<evidence type="ECO:0000256" key="2">
    <source>
        <dbReference type="ARBA" id="ARBA00023125"/>
    </source>
</evidence>
<dbReference type="SMART" id="SM00342">
    <property type="entry name" value="HTH_ARAC"/>
    <property type="match status" value="1"/>
</dbReference>
<evidence type="ECO:0000313" key="7">
    <source>
        <dbReference type="Proteomes" id="UP000049828"/>
    </source>
</evidence>
<dbReference type="AlphaFoldDB" id="A0A0M6WP67"/>
<dbReference type="EMBL" id="CVRS01000076">
    <property type="protein sequence ID" value="CRL39306.1"/>
    <property type="molecule type" value="Genomic_DNA"/>
</dbReference>
<dbReference type="InterPro" id="IPR037923">
    <property type="entry name" value="HTH-like"/>
</dbReference>
<evidence type="ECO:0000313" key="6">
    <source>
        <dbReference type="EMBL" id="RGR66294.1"/>
    </source>
</evidence>
<dbReference type="GO" id="GO:0043565">
    <property type="term" value="F:sequence-specific DNA binding"/>
    <property type="evidence" value="ECO:0007669"/>
    <property type="project" value="InterPro"/>
</dbReference>
<keyword evidence="1" id="KW-0805">Transcription regulation</keyword>
<dbReference type="Pfam" id="PF02311">
    <property type="entry name" value="AraC_binding"/>
    <property type="match status" value="1"/>
</dbReference>
<dbReference type="InterPro" id="IPR018060">
    <property type="entry name" value="HTH_AraC"/>
</dbReference>